<name>A0A1H1TQB2_9ACTN</name>
<keyword evidence="1" id="KW-0472">Membrane</keyword>
<evidence type="ECO:0000313" key="3">
    <source>
        <dbReference type="Proteomes" id="UP000198688"/>
    </source>
</evidence>
<dbReference type="RefSeq" id="WP_092542340.1">
    <property type="nucleotide sequence ID" value="NZ_BOMJ01000020.1"/>
</dbReference>
<dbReference type="OrthoDB" id="3298558at2"/>
<evidence type="ECO:0000256" key="1">
    <source>
        <dbReference type="SAM" id="Phobius"/>
    </source>
</evidence>
<proteinExistence type="predicted"/>
<reference evidence="2 3" key="1">
    <citation type="submission" date="2016-10" db="EMBL/GenBank/DDBJ databases">
        <authorList>
            <person name="de Groot N.N."/>
        </authorList>
    </citation>
    <scope>NUCLEOTIDE SEQUENCE [LARGE SCALE GENOMIC DNA]</scope>
    <source>
        <strain evidence="2 3">DSM 43941</strain>
    </source>
</reference>
<keyword evidence="1" id="KW-0812">Transmembrane</keyword>
<feature type="transmembrane region" description="Helical" evidence="1">
    <location>
        <begin position="6"/>
        <end position="22"/>
    </location>
</feature>
<feature type="transmembrane region" description="Helical" evidence="1">
    <location>
        <begin position="65"/>
        <end position="85"/>
    </location>
</feature>
<dbReference type="EMBL" id="LT629758">
    <property type="protein sequence ID" value="SDS61749.1"/>
    <property type="molecule type" value="Genomic_DNA"/>
</dbReference>
<sequence>MELGFGPIAVALVVVLLVVLAFRKSSWSAAIGLGIALVLLSGFLLNTLILDEPYIEKDLNSNLDSAALIGGSAVIGIALGVFGFLKRPKTRA</sequence>
<feature type="transmembrane region" description="Helical" evidence="1">
    <location>
        <begin position="29"/>
        <end position="50"/>
    </location>
</feature>
<protein>
    <submittedName>
        <fullName evidence="2">Uncharacterized protein</fullName>
    </submittedName>
</protein>
<dbReference type="Proteomes" id="UP000198688">
    <property type="component" value="Chromosome I"/>
</dbReference>
<keyword evidence="1" id="KW-1133">Transmembrane helix</keyword>
<keyword evidence="3" id="KW-1185">Reference proteome</keyword>
<organism evidence="2 3">
    <name type="scientific">Actinoplanes derwentensis</name>
    <dbReference type="NCBI Taxonomy" id="113562"/>
    <lineage>
        <taxon>Bacteria</taxon>
        <taxon>Bacillati</taxon>
        <taxon>Actinomycetota</taxon>
        <taxon>Actinomycetes</taxon>
        <taxon>Micromonosporales</taxon>
        <taxon>Micromonosporaceae</taxon>
        <taxon>Actinoplanes</taxon>
    </lineage>
</organism>
<evidence type="ECO:0000313" key="2">
    <source>
        <dbReference type="EMBL" id="SDS61749.1"/>
    </source>
</evidence>
<dbReference type="STRING" id="113562.SAMN04489716_1191"/>
<gene>
    <name evidence="2" type="ORF">SAMN04489716_1191</name>
</gene>
<accession>A0A1H1TQB2</accession>
<dbReference type="AlphaFoldDB" id="A0A1H1TQB2"/>